<sequence>MRIRYFCWSLLAWMCIGLAHAASRYSDILQYKLNVPFSYIDVIGYVSSYCLWALLTLVLLSIIERLRYPFVYRSLTILFVCGLIFWLPLYLALDKIIAIILRGEEMINLVSHVRQSSAALIFFYSLIYGLTFTVCLGVILAKKIRQAERLNAALTKQQAESAMQLSKQKIQLMQSQLSPHLLFNCLGAISALARKGESERLVDAIAKVGNLLRFTILNAPLKTIALFDELNLVDDYLALQRLRFENRFICSIDIGDLDDGIMCPPFTLQPLIENAFKHAVELTEEVIDIQVKVSSSDGRVKLSVINTLPKDCSSKDSTGIGINNLKSRLSHLYQQDYELTINKEKTCFEVSLLFPTTLNNNEIVE</sequence>
<reference evidence="5 6" key="1">
    <citation type="submission" date="2019-06" db="EMBL/GenBank/DDBJ databases">
        <title>Draft genome of Aliikangiella marina GYP-15.</title>
        <authorList>
            <person name="Wang G."/>
        </authorList>
    </citation>
    <scope>NUCLEOTIDE SEQUENCE [LARGE SCALE GENOMIC DNA]</scope>
    <source>
        <strain evidence="5 6">GYP-15</strain>
    </source>
</reference>
<evidence type="ECO:0000256" key="2">
    <source>
        <dbReference type="SAM" id="Phobius"/>
    </source>
</evidence>
<proteinExistence type="predicted"/>
<name>A0A545TBY4_9GAMM</name>
<dbReference type="Pfam" id="PF06580">
    <property type="entry name" value="His_kinase"/>
    <property type="match status" value="1"/>
</dbReference>
<dbReference type="RefSeq" id="WP_142941323.1">
    <property type="nucleotide sequence ID" value="NZ_VIKR01000002.1"/>
</dbReference>
<accession>A0A545TBY4</accession>
<dbReference type="EMBL" id="VIKR01000002">
    <property type="protein sequence ID" value="TQV74709.1"/>
    <property type="molecule type" value="Genomic_DNA"/>
</dbReference>
<feature type="transmembrane region" description="Helical" evidence="2">
    <location>
        <begin position="75"/>
        <end position="101"/>
    </location>
</feature>
<feature type="domain" description="Signal transduction histidine kinase internal region" evidence="4">
    <location>
        <begin position="169"/>
        <end position="248"/>
    </location>
</feature>
<dbReference type="OrthoDB" id="2514702at2"/>
<evidence type="ECO:0000313" key="5">
    <source>
        <dbReference type="EMBL" id="TQV74709.1"/>
    </source>
</evidence>
<comment type="caution">
    <text evidence="5">The sequence shown here is derived from an EMBL/GenBank/DDBJ whole genome shotgun (WGS) entry which is preliminary data.</text>
</comment>
<organism evidence="5 6">
    <name type="scientific">Aliikangiella marina</name>
    <dbReference type="NCBI Taxonomy" id="1712262"/>
    <lineage>
        <taxon>Bacteria</taxon>
        <taxon>Pseudomonadati</taxon>
        <taxon>Pseudomonadota</taxon>
        <taxon>Gammaproteobacteria</taxon>
        <taxon>Oceanospirillales</taxon>
        <taxon>Pleioneaceae</taxon>
        <taxon>Aliikangiella</taxon>
    </lineage>
</organism>
<dbReference type="AlphaFoldDB" id="A0A545TBY4"/>
<feature type="signal peptide" evidence="3">
    <location>
        <begin position="1"/>
        <end position="21"/>
    </location>
</feature>
<evidence type="ECO:0000256" key="3">
    <source>
        <dbReference type="SAM" id="SignalP"/>
    </source>
</evidence>
<dbReference type="GO" id="GO:0000155">
    <property type="term" value="F:phosphorelay sensor kinase activity"/>
    <property type="evidence" value="ECO:0007669"/>
    <property type="project" value="InterPro"/>
</dbReference>
<dbReference type="GO" id="GO:0016020">
    <property type="term" value="C:membrane"/>
    <property type="evidence" value="ECO:0007669"/>
    <property type="project" value="InterPro"/>
</dbReference>
<dbReference type="Gene3D" id="3.30.565.10">
    <property type="entry name" value="Histidine kinase-like ATPase, C-terminal domain"/>
    <property type="match status" value="1"/>
</dbReference>
<keyword evidence="2" id="KW-0812">Transmembrane</keyword>
<feature type="chain" id="PRO_5022163255" description="Signal transduction histidine kinase internal region domain-containing protein" evidence="3">
    <location>
        <begin position="22"/>
        <end position="365"/>
    </location>
</feature>
<keyword evidence="2" id="KW-0472">Membrane</keyword>
<evidence type="ECO:0000256" key="1">
    <source>
        <dbReference type="SAM" id="Coils"/>
    </source>
</evidence>
<feature type="coiled-coil region" evidence="1">
    <location>
        <begin position="140"/>
        <end position="176"/>
    </location>
</feature>
<dbReference type="InterPro" id="IPR036890">
    <property type="entry name" value="HATPase_C_sf"/>
</dbReference>
<dbReference type="PANTHER" id="PTHR34220:SF7">
    <property type="entry name" value="SENSOR HISTIDINE KINASE YPDA"/>
    <property type="match status" value="1"/>
</dbReference>
<gene>
    <name evidence="5" type="ORF">FLL45_07035</name>
</gene>
<dbReference type="InterPro" id="IPR010559">
    <property type="entry name" value="Sig_transdc_His_kin_internal"/>
</dbReference>
<feature type="transmembrane region" description="Helical" evidence="2">
    <location>
        <begin position="121"/>
        <end position="141"/>
    </location>
</feature>
<dbReference type="PANTHER" id="PTHR34220">
    <property type="entry name" value="SENSOR HISTIDINE KINASE YPDA"/>
    <property type="match status" value="1"/>
</dbReference>
<dbReference type="InterPro" id="IPR050640">
    <property type="entry name" value="Bact_2-comp_sensor_kinase"/>
</dbReference>
<keyword evidence="6" id="KW-1185">Reference proteome</keyword>
<feature type="transmembrane region" description="Helical" evidence="2">
    <location>
        <begin position="37"/>
        <end position="63"/>
    </location>
</feature>
<evidence type="ECO:0000313" key="6">
    <source>
        <dbReference type="Proteomes" id="UP000317839"/>
    </source>
</evidence>
<evidence type="ECO:0000259" key="4">
    <source>
        <dbReference type="Pfam" id="PF06580"/>
    </source>
</evidence>
<dbReference type="Proteomes" id="UP000317839">
    <property type="component" value="Unassembled WGS sequence"/>
</dbReference>
<keyword evidence="2" id="KW-1133">Transmembrane helix</keyword>
<keyword evidence="1" id="KW-0175">Coiled coil</keyword>
<protein>
    <recommendedName>
        <fullName evidence="4">Signal transduction histidine kinase internal region domain-containing protein</fullName>
    </recommendedName>
</protein>
<keyword evidence="3" id="KW-0732">Signal</keyword>
<dbReference type="SUPFAM" id="SSF55874">
    <property type="entry name" value="ATPase domain of HSP90 chaperone/DNA topoisomerase II/histidine kinase"/>
    <property type="match status" value="1"/>
</dbReference>